<feature type="transmembrane region" description="Helical" evidence="8">
    <location>
        <begin position="375"/>
        <end position="393"/>
    </location>
</feature>
<comment type="similarity">
    <text evidence="2 7">Belongs to the major facilitator superfamily. Sugar transporter (TC 2.A.1.1) family.</text>
</comment>
<evidence type="ECO:0000256" key="4">
    <source>
        <dbReference type="ARBA" id="ARBA00022692"/>
    </source>
</evidence>
<dbReference type="InterPro" id="IPR036259">
    <property type="entry name" value="MFS_trans_sf"/>
</dbReference>
<dbReference type="Pfam" id="PF00083">
    <property type="entry name" value="Sugar_tr"/>
    <property type="match status" value="1"/>
</dbReference>
<dbReference type="GO" id="GO:0016020">
    <property type="term" value="C:membrane"/>
    <property type="evidence" value="ECO:0007669"/>
    <property type="project" value="UniProtKB-SubCell"/>
</dbReference>
<keyword evidence="3 7" id="KW-0813">Transport</keyword>
<feature type="domain" description="Major facilitator superfamily (MFS) profile" evidence="9">
    <location>
        <begin position="63"/>
        <end position="496"/>
    </location>
</feature>
<dbReference type="Proteomes" id="UP001172673">
    <property type="component" value="Unassembled WGS sequence"/>
</dbReference>
<feature type="transmembrane region" description="Helical" evidence="8">
    <location>
        <begin position="160"/>
        <end position="178"/>
    </location>
</feature>
<comment type="caution">
    <text evidence="10">The sequence shown here is derived from an EMBL/GenBank/DDBJ whole genome shotgun (WGS) entry which is preliminary data.</text>
</comment>
<feature type="transmembrane region" description="Helical" evidence="8">
    <location>
        <begin position="473"/>
        <end position="492"/>
    </location>
</feature>
<evidence type="ECO:0000256" key="6">
    <source>
        <dbReference type="ARBA" id="ARBA00023136"/>
    </source>
</evidence>
<keyword evidence="5 8" id="KW-1133">Transmembrane helix</keyword>
<feature type="transmembrane region" description="Helical" evidence="8">
    <location>
        <begin position="190"/>
        <end position="209"/>
    </location>
</feature>
<gene>
    <name evidence="10" type="ORF">H2200_011309</name>
</gene>
<keyword evidence="11" id="KW-1185">Reference proteome</keyword>
<evidence type="ECO:0000256" key="2">
    <source>
        <dbReference type="ARBA" id="ARBA00010992"/>
    </source>
</evidence>
<evidence type="ECO:0000256" key="5">
    <source>
        <dbReference type="ARBA" id="ARBA00022989"/>
    </source>
</evidence>
<dbReference type="FunFam" id="1.20.1250.20:FF:000134">
    <property type="entry name" value="MFS sugar transporter protein"/>
    <property type="match status" value="1"/>
</dbReference>
<feature type="transmembrane region" description="Helical" evidence="8">
    <location>
        <begin position="347"/>
        <end position="368"/>
    </location>
</feature>
<dbReference type="InterPro" id="IPR020846">
    <property type="entry name" value="MFS_dom"/>
</dbReference>
<feature type="transmembrane region" description="Helical" evidence="8">
    <location>
        <begin position="96"/>
        <end position="118"/>
    </location>
</feature>
<evidence type="ECO:0000313" key="10">
    <source>
        <dbReference type="EMBL" id="KAJ9604473.1"/>
    </source>
</evidence>
<proteinExistence type="inferred from homology"/>
<accession>A0AA38X0D7</accession>
<dbReference type="InterPro" id="IPR005828">
    <property type="entry name" value="MFS_sugar_transport-like"/>
</dbReference>
<dbReference type="Gene3D" id="1.20.1250.20">
    <property type="entry name" value="MFS general substrate transporter like domains"/>
    <property type="match status" value="1"/>
</dbReference>
<dbReference type="PROSITE" id="PS00216">
    <property type="entry name" value="SUGAR_TRANSPORT_1"/>
    <property type="match status" value="1"/>
</dbReference>
<keyword evidence="4 8" id="KW-0812">Transmembrane</keyword>
<feature type="transmembrane region" description="Helical" evidence="8">
    <location>
        <begin position="57"/>
        <end position="76"/>
    </location>
</feature>
<dbReference type="InterPro" id="IPR050360">
    <property type="entry name" value="MFS_Sugar_Transporters"/>
</dbReference>
<dbReference type="PROSITE" id="PS50850">
    <property type="entry name" value="MFS"/>
    <property type="match status" value="1"/>
</dbReference>
<dbReference type="PANTHER" id="PTHR48022:SF79">
    <property type="entry name" value="LACTOSE PERMEASE, PUTATIVE (AFU_ORTHOLOGUE AFUA_6G01860)-RELATED"/>
    <property type="match status" value="1"/>
</dbReference>
<feature type="transmembrane region" description="Helical" evidence="8">
    <location>
        <begin position="405"/>
        <end position="424"/>
    </location>
</feature>
<dbReference type="AlphaFoldDB" id="A0AA38X0D7"/>
<keyword evidence="6 8" id="KW-0472">Membrane</keyword>
<reference evidence="10" key="1">
    <citation type="submission" date="2022-10" db="EMBL/GenBank/DDBJ databases">
        <title>Culturing micro-colonial fungi from biological soil crusts in the Mojave desert and describing Neophaeococcomyces mojavensis, and introducing the new genera and species Taxawa tesnikishii.</title>
        <authorList>
            <person name="Kurbessoian T."/>
            <person name="Stajich J.E."/>
        </authorList>
    </citation>
    <scope>NUCLEOTIDE SEQUENCE</scope>
    <source>
        <strain evidence="10">TK_41</strain>
    </source>
</reference>
<dbReference type="SUPFAM" id="SSF103473">
    <property type="entry name" value="MFS general substrate transporter"/>
    <property type="match status" value="1"/>
</dbReference>
<evidence type="ECO:0000256" key="1">
    <source>
        <dbReference type="ARBA" id="ARBA00004141"/>
    </source>
</evidence>
<feature type="transmembrane region" description="Helical" evidence="8">
    <location>
        <begin position="130"/>
        <end position="148"/>
    </location>
</feature>
<name>A0AA38X0D7_9EURO</name>
<dbReference type="NCBIfam" id="TIGR00879">
    <property type="entry name" value="SP"/>
    <property type="match status" value="1"/>
</dbReference>
<organism evidence="10 11">
    <name type="scientific">Cladophialophora chaetospira</name>
    <dbReference type="NCBI Taxonomy" id="386627"/>
    <lineage>
        <taxon>Eukaryota</taxon>
        <taxon>Fungi</taxon>
        <taxon>Dikarya</taxon>
        <taxon>Ascomycota</taxon>
        <taxon>Pezizomycotina</taxon>
        <taxon>Eurotiomycetes</taxon>
        <taxon>Chaetothyriomycetidae</taxon>
        <taxon>Chaetothyriales</taxon>
        <taxon>Herpotrichiellaceae</taxon>
        <taxon>Cladophialophora</taxon>
    </lineage>
</organism>
<dbReference type="GO" id="GO:0005351">
    <property type="term" value="F:carbohydrate:proton symporter activity"/>
    <property type="evidence" value="ECO:0007669"/>
    <property type="project" value="TreeGrafter"/>
</dbReference>
<dbReference type="PANTHER" id="PTHR48022">
    <property type="entry name" value="PLASTIDIC GLUCOSE TRANSPORTER 4"/>
    <property type="match status" value="1"/>
</dbReference>
<feature type="transmembrane region" description="Helical" evidence="8">
    <location>
        <begin position="444"/>
        <end position="461"/>
    </location>
</feature>
<dbReference type="InterPro" id="IPR005829">
    <property type="entry name" value="Sugar_transporter_CS"/>
</dbReference>
<comment type="subcellular location">
    <subcellularLocation>
        <location evidence="1">Membrane</location>
        <topology evidence="1">Multi-pass membrane protein</topology>
    </subcellularLocation>
</comment>
<evidence type="ECO:0000256" key="7">
    <source>
        <dbReference type="RuleBase" id="RU003346"/>
    </source>
</evidence>
<feature type="transmembrane region" description="Helical" evidence="8">
    <location>
        <begin position="221"/>
        <end position="243"/>
    </location>
</feature>
<protein>
    <recommendedName>
        <fullName evidence="9">Major facilitator superfamily (MFS) profile domain-containing protein</fullName>
    </recommendedName>
</protein>
<evidence type="ECO:0000259" key="9">
    <source>
        <dbReference type="PROSITE" id="PS50850"/>
    </source>
</evidence>
<dbReference type="InterPro" id="IPR003663">
    <property type="entry name" value="Sugar/inositol_transpt"/>
</dbReference>
<evidence type="ECO:0000256" key="8">
    <source>
        <dbReference type="SAM" id="Phobius"/>
    </source>
</evidence>
<feature type="transmembrane region" description="Helical" evidence="8">
    <location>
        <begin position="309"/>
        <end position="327"/>
    </location>
</feature>
<evidence type="ECO:0000313" key="11">
    <source>
        <dbReference type="Proteomes" id="UP001172673"/>
    </source>
</evidence>
<dbReference type="EMBL" id="JAPDRK010000019">
    <property type="protein sequence ID" value="KAJ9604473.1"/>
    <property type="molecule type" value="Genomic_DNA"/>
</dbReference>
<evidence type="ECO:0000256" key="3">
    <source>
        <dbReference type="ARBA" id="ARBA00022448"/>
    </source>
</evidence>
<sequence>MATTPTLEPAKGQPIEHAERVHISDKLDPGAVKTGARNVALAEALALENARPFRKSFIKLYMCLFVAYMCSSTNGFDANTFGGLSAEPNFAKFFNLTPANNGAVVVLYVVGQLTACLFAGQLSDMFGRRFGMALGALICVIGAVVQAASQSRPDLMGGRYILGLGSVICNASGPAYVVEMAYPKYRGFQTGLYQAMFFCGTITTTWLEYGLSYLPADSALAWRLPLAMQAVPSLILLACVYFIPETPRWWMSRDRADKAKKILVKYHGDGNENSAIVALEMQEMLLVVSKTGSDKRWWDFRDLFNTPGARYRTLLVVAVAWFSEIELPPTSYYLPLMVGITSVKTKLLLNALQTPIMMIASLSGLCLIDRFNRRTLLMIGSTLMTCSMAIITACTAEHAVSKAVSGTGIAFLYIFLVAFAFCWVPNQALYPSEVLAYNTRAKGLAFYNLFRSIVLIINTYVPPIAIANVSWRFYIFYIVFDALGILVVYLIFVETRGWSLEEIEAIFNSKNPKKASLAKHTADVFEDTTPVVGRA</sequence>